<name>A0A1C2DY40_9PSED</name>
<dbReference type="Pfam" id="PF07865">
    <property type="entry name" value="DUF1652"/>
    <property type="match status" value="1"/>
</dbReference>
<gene>
    <name evidence="1" type="ORF">BBI10_14845</name>
</gene>
<proteinExistence type="predicted"/>
<dbReference type="EMBL" id="MDEN01000063">
    <property type="protein sequence ID" value="OCX19662.1"/>
    <property type="molecule type" value="Genomic_DNA"/>
</dbReference>
<sequence length="86" mass="9440">MIACTLSNLELRGIIESAFLPLRCHCTVLEDLMTVEVIDPATEHVELFASNIALDSLDNSHALCALIRDLQAELAKARHYPHALAS</sequence>
<evidence type="ECO:0008006" key="3">
    <source>
        <dbReference type="Google" id="ProtNLM"/>
    </source>
</evidence>
<comment type="caution">
    <text evidence="1">The sequence shown here is derived from an EMBL/GenBank/DDBJ whole genome shotgun (WGS) entry which is preliminary data.</text>
</comment>
<dbReference type="RefSeq" id="WP_065989505.1">
    <property type="nucleotide sequence ID" value="NZ_MDEN01000063.1"/>
</dbReference>
<dbReference type="OrthoDB" id="6906904at2"/>
<evidence type="ECO:0000313" key="1">
    <source>
        <dbReference type="EMBL" id="OCX19662.1"/>
    </source>
</evidence>
<dbReference type="AlphaFoldDB" id="A0A1C2DY40"/>
<reference evidence="1 2" key="1">
    <citation type="submission" date="2016-08" db="EMBL/GenBank/DDBJ databases">
        <title>Whole genome sequence of Pseudomonas graminis strain UASWS1507, a potential biological control agent for agriculture.</title>
        <authorList>
            <person name="Crovadore J."/>
            <person name="Calmin G."/>
            <person name="Chablais R."/>
            <person name="Cochard B."/>
            <person name="Lefort F."/>
        </authorList>
    </citation>
    <scope>NUCLEOTIDE SEQUENCE [LARGE SCALE GENOMIC DNA]</scope>
    <source>
        <strain evidence="1 2">UASWS1507</strain>
    </source>
</reference>
<dbReference type="Proteomes" id="UP000095143">
    <property type="component" value="Unassembled WGS sequence"/>
</dbReference>
<protein>
    <recommendedName>
        <fullName evidence="3">DUF1652 domain-containing protein</fullName>
    </recommendedName>
</protein>
<evidence type="ECO:0000313" key="2">
    <source>
        <dbReference type="Proteomes" id="UP000095143"/>
    </source>
</evidence>
<accession>A0A1C2DY40</accession>
<organism evidence="1 2">
    <name type="scientific">Pseudomonas graminis</name>
    <dbReference type="NCBI Taxonomy" id="158627"/>
    <lineage>
        <taxon>Bacteria</taxon>
        <taxon>Pseudomonadati</taxon>
        <taxon>Pseudomonadota</taxon>
        <taxon>Gammaproteobacteria</taxon>
        <taxon>Pseudomonadales</taxon>
        <taxon>Pseudomonadaceae</taxon>
        <taxon>Pseudomonas</taxon>
    </lineage>
</organism>
<dbReference type="InterPro" id="IPR012448">
    <property type="entry name" value="DUF1652"/>
</dbReference>